<dbReference type="EMBL" id="HBHQ01027007">
    <property type="protein sequence ID" value="CAD9826458.1"/>
    <property type="molecule type" value="Transcribed_RNA"/>
</dbReference>
<evidence type="ECO:0000256" key="1">
    <source>
        <dbReference type="ARBA" id="ARBA00007818"/>
    </source>
</evidence>
<dbReference type="PANTHER" id="PTHR12857:SF0">
    <property type="entry name" value="CXXC MOTIF CONTAINING ZINC BINDING PROTEIN"/>
    <property type="match status" value="1"/>
</dbReference>
<dbReference type="PANTHER" id="PTHR12857">
    <property type="entry name" value="CXXC MOTIF CONTAINING ZINC BINDING PROTEIN"/>
    <property type="match status" value="1"/>
</dbReference>
<protein>
    <submittedName>
        <fullName evidence="5">Uncharacterized protein</fullName>
    </submittedName>
</protein>
<reference evidence="5" key="1">
    <citation type="submission" date="2021-01" db="EMBL/GenBank/DDBJ databases">
        <authorList>
            <person name="Corre E."/>
            <person name="Pelletier E."/>
            <person name="Niang G."/>
            <person name="Scheremetjew M."/>
            <person name="Finn R."/>
            <person name="Kale V."/>
            <person name="Holt S."/>
            <person name="Cochrane G."/>
            <person name="Meng A."/>
            <person name="Brown T."/>
            <person name="Cohen L."/>
        </authorList>
    </citation>
    <scope>NUCLEOTIDE SEQUENCE</scope>
    <source>
        <strain evidence="5">CCMP2084</strain>
    </source>
</reference>
<dbReference type="AlphaFoldDB" id="A0A7S2USF6"/>
<evidence type="ECO:0000256" key="3">
    <source>
        <dbReference type="ARBA" id="ARBA00022833"/>
    </source>
</evidence>
<feature type="chain" id="PRO_5030749944" evidence="4">
    <location>
        <begin position="19"/>
        <end position="180"/>
    </location>
</feature>
<evidence type="ECO:0000256" key="4">
    <source>
        <dbReference type="SAM" id="SignalP"/>
    </source>
</evidence>
<accession>A0A7S2USF6</accession>
<evidence type="ECO:0000313" key="5">
    <source>
        <dbReference type="EMBL" id="CAD9826458.1"/>
    </source>
</evidence>
<gene>
    <name evidence="5" type="ORF">ASEP1449_LOCUS18292</name>
</gene>
<dbReference type="InterPro" id="IPR008584">
    <property type="entry name" value="CXXC_Zn-binding_euk"/>
</dbReference>
<evidence type="ECO:0000256" key="2">
    <source>
        <dbReference type="ARBA" id="ARBA00022723"/>
    </source>
</evidence>
<organism evidence="5">
    <name type="scientific">Attheya septentrionalis</name>
    <dbReference type="NCBI Taxonomy" id="420275"/>
    <lineage>
        <taxon>Eukaryota</taxon>
        <taxon>Sar</taxon>
        <taxon>Stramenopiles</taxon>
        <taxon>Ochrophyta</taxon>
        <taxon>Bacillariophyta</taxon>
        <taxon>Coscinodiscophyceae</taxon>
        <taxon>Chaetocerotophycidae</taxon>
        <taxon>Chaetocerotales</taxon>
        <taxon>Attheyaceae</taxon>
        <taxon>Attheya</taxon>
    </lineage>
</organism>
<proteinExistence type="inferred from homology"/>
<name>A0A7S2USF6_9STRA</name>
<keyword evidence="4" id="KW-0732">Signal</keyword>
<dbReference type="SUPFAM" id="SSF141678">
    <property type="entry name" value="MAL13P1.257-like"/>
    <property type="match status" value="1"/>
</dbReference>
<feature type="signal peptide" evidence="4">
    <location>
        <begin position="1"/>
        <end position="18"/>
    </location>
</feature>
<keyword evidence="3" id="KW-0862">Zinc</keyword>
<comment type="similarity">
    <text evidence="1">Belongs to the UPF0587 family.</text>
</comment>
<keyword evidence="2" id="KW-0479">Metal-binding</keyword>
<sequence length="180" mass="19931">MVLFLLVVKAELEGVSEASLVRDANLCISIRNPLSDYEIREKVVLNPSEFVEQQENSKEPPCHFTIKWEGSKKRSTIQVLDDAAIKSALKKKNKKGKSNDESMPRSLTVSGEFVPILALECRGVEPYAFHCLGNEFAVISEGGAKFDEDVDLSDGDWGDYDAEHDASVSISEFEAKFISA</sequence>
<dbReference type="Pfam" id="PF05907">
    <property type="entry name" value="CXXC_Zn-b_euk"/>
    <property type="match status" value="1"/>
</dbReference>
<dbReference type="GO" id="GO:0008270">
    <property type="term" value="F:zinc ion binding"/>
    <property type="evidence" value="ECO:0007669"/>
    <property type="project" value="TreeGrafter"/>
</dbReference>